<evidence type="ECO:0000313" key="12">
    <source>
        <dbReference type="EMBL" id="CBN77199.1"/>
    </source>
</evidence>
<dbReference type="Proteomes" id="UP000002630">
    <property type="component" value="Linkage Group LG17"/>
</dbReference>
<dbReference type="OrthoDB" id="14252at2759"/>
<dbReference type="InterPro" id="IPR023395">
    <property type="entry name" value="MCP_dom_sf"/>
</dbReference>
<feature type="compositionally biased region" description="Gly residues" evidence="11">
    <location>
        <begin position="245"/>
        <end position="255"/>
    </location>
</feature>
<evidence type="ECO:0000256" key="8">
    <source>
        <dbReference type="ARBA" id="ARBA00023136"/>
    </source>
</evidence>
<dbReference type="eggNOG" id="KOG0762">
    <property type="taxonomic scope" value="Eukaryota"/>
</dbReference>
<dbReference type="InParanoid" id="D8LLY5"/>
<dbReference type="Gene3D" id="1.50.40.10">
    <property type="entry name" value="Mitochondrial carrier domain"/>
    <property type="match status" value="1"/>
</dbReference>
<accession>D8LLY5</accession>
<evidence type="ECO:0000256" key="7">
    <source>
        <dbReference type="ARBA" id="ARBA00023128"/>
    </source>
</evidence>
<dbReference type="InterPro" id="IPR050567">
    <property type="entry name" value="Mitochondrial_Carrier"/>
</dbReference>
<comment type="similarity">
    <text evidence="2 10">Belongs to the mitochondrial carrier (TC 2.A.29) family.</text>
</comment>
<keyword evidence="7" id="KW-0496">Mitochondrion</keyword>
<dbReference type="EMBL" id="FN648575">
    <property type="protein sequence ID" value="CBN77199.1"/>
    <property type="molecule type" value="Genomic_DNA"/>
</dbReference>
<keyword evidence="5" id="KW-0677">Repeat</keyword>
<dbReference type="STRING" id="2880.D8LLY5"/>
<organism evidence="12 13">
    <name type="scientific">Ectocarpus siliculosus</name>
    <name type="common">Brown alga</name>
    <name type="synonym">Conferva siliculosa</name>
    <dbReference type="NCBI Taxonomy" id="2880"/>
    <lineage>
        <taxon>Eukaryota</taxon>
        <taxon>Sar</taxon>
        <taxon>Stramenopiles</taxon>
        <taxon>Ochrophyta</taxon>
        <taxon>PX clade</taxon>
        <taxon>Phaeophyceae</taxon>
        <taxon>Ectocarpales</taxon>
        <taxon>Ectocarpaceae</taxon>
        <taxon>Ectocarpus</taxon>
    </lineage>
</organism>
<evidence type="ECO:0000256" key="3">
    <source>
        <dbReference type="ARBA" id="ARBA00022448"/>
    </source>
</evidence>
<feature type="region of interest" description="Disordered" evidence="11">
    <location>
        <begin position="245"/>
        <end position="266"/>
    </location>
</feature>
<evidence type="ECO:0000256" key="10">
    <source>
        <dbReference type="RuleBase" id="RU000488"/>
    </source>
</evidence>
<dbReference type="OMA" id="YSRRMMM"/>
<evidence type="ECO:0000256" key="9">
    <source>
        <dbReference type="PROSITE-ProRule" id="PRU00282"/>
    </source>
</evidence>
<dbReference type="PROSITE" id="PS50920">
    <property type="entry name" value="SOLCAR"/>
    <property type="match status" value="3"/>
</dbReference>
<dbReference type="AlphaFoldDB" id="D8LLY5"/>
<feature type="repeat" description="Solcar" evidence="9">
    <location>
        <begin position="150"/>
        <end position="237"/>
    </location>
</feature>
<feature type="repeat" description="Solcar" evidence="9">
    <location>
        <begin position="267"/>
        <end position="373"/>
    </location>
</feature>
<name>D8LLY5_ECTSI</name>
<evidence type="ECO:0000256" key="5">
    <source>
        <dbReference type="ARBA" id="ARBA00022737"/>
    </source>
</evidence>
<dbReference type="PANTHER" id="PTHR45624">
    <property type="entry name" value="MITOCHONDRIAL BASIC AMINO ACIDS TRANSPORTER-RELATED"/>
    <property type="match status" value="1"/>
</dbReference>
<keyword evidence="4 9" id="KW-0812">Transmembrane</keyword>
<feature type="repeat" description="Solcar" evidence="9">
    <location>
        <begin position="57"/>
        <end position="142"/>
    </location>
</feature>
<dbReference type="SUPFAM" id="SSF103506">
    <property type="entry name" value="Mitochondrial carrier"/>
    <property type="match status" value="1"/>
</dbReference>
<dbReference type="GO" id="GO:0031966">
    <property type="term" value="C:mitochondrial membrane"/>
    <property type="evidence" value="ECO:0007669"/>
    <property type="project" value="UniProtKB-SubCell"/>
</dbReference>
<comment type="subcellular location">
    <subcellularLocation>
        <location evidence="1">Mitochondrion membrane</location>
        <topology evidence="1">Multi-pass membrane protein</topology>
    </subcellularLocation>
</comment>
<keyword evidence="13" id="KW-1185">Reference proteome</keyword>
<evidence type="ECO:0000256" key="1">
    <source>
        <dbReference type="ARBA" id="ARBA00004225"/>
    </source>
</evidence>
<reference evidence="12 13" key="1">
    <citation type="journal article" date="2010" name="Nature">
        <title>The Ectocarpus genome and the independent evolution of multicellularity in brown algae.</title>
        <authorList>
            <person name="Cock J.M."/>
            <person name="Sterck L."/>
            <person name="Rouze P."/>
            <person name="Scornet D."/>
            <person name="Allen A.E."/>
            <person name="Amoutzias G."/>
            <person name="Anthouard V."/>
            <person name="Artiguenave F."/>
            <person name="Aury J.M."/>
            <person name="Badger J.H."/>
            <person name="Beszteri B."/>
            <person name="Billiau K."/>
            <person name="Bonnet E."/>
            <person name="Bothwell J.H."/>
            <person name="Bowler C."/>
            <person name="Boyen C."/>
            <person name="Brownlee C."/>
            <person name="Carrano C.J."/>
            <person name="Charrier B."/>
            <person name="Cho G.Y."/>
            <person name="Coelho S.M."/>
            <person name="Collen J."/>
            <person name="Corre E."/>
            <person name="Da Silva C."/>
            <person name="Delage L."/>
            <person name="Delaroque N."/>
            <person name="Dittami S.M."/>
            <person name="Doulbeau S."/>
            <person name="Elias M."/>
            <person name="Farnham G."/>
            <person name="Gachon C.M."/>
            <person name="Gschloessl B."/>
            <person name="Heesch S."/>
            <person name="Jabbari K."/>
            <person name="Jubin C."/>
            <person name="Kawai H."/>
            <person name="Kimura K."/>
            <person name="Kloareg B."/>
            <person name="Kupper F.C."/>
            <person name="Lang D."/>
            <person name="Le Bail A."/>
            <person name="Leblanc C."/>
            <person name="Lerouge P."/>
            <person name="Lohr M."/>
            <person name="Lopez P.J."/>
            <person name="Martens C."/>
            <person name="Maumus F."/>
            <person name="Michel G."/>
            <person name="Miranda-Saavedra D."/>
            <person name="Morales J."/>
            <person name="Moreau H."/>
            <person name="Motomura T."/>
            <person name="Nagasato C."/>
            <person name="Napoli C.A."/>
            <person name="Nelson D.R."/>
            <person name="Nyvall-Collen P."/>
            <person name="Peters A.F."/>
            <person name="Pommier C."/>
            <person name="Potin P."/>
            <person name="Poulain J."/>
            <person name="Quesneville H."/>
            <person name="Read B."/>
            <person name="Rensing S.A."/>
            <person name="Ritter A."/>
            <person name="Rousvoal S."/>
            <person name="Samanta M."/>
            <person name="Samson G."/>
            <person name="Schroeder D.C."/>
            <person name="Segurens B."/>
            <person name="Strittmatter M."/>
            <person name="Tonon T."/>
            <person name="Tregear J.W."/>
            <person name="Valentin K."/>
            <person name="von Dassow P."/>
            <person name="Yamagishi T."/>
            <person name="Van de Peer Y."/>
            <person name="Wincker P."/>
        </authorList>
    </citation>
    <scope>NUCLEOTIDE SEQUENCE [LARGE SCALE GENOMIC DNA]</scope>
    <source>
        <strain evidence="13">Ec32 / CCAP1310/4</strain>
    </source>
</reference>
<keyword evidence="6" id="KW-1133">Transmembrane helix</keyword>
<proteinExistence type="inferred from homology"/>
<dbReference type="EMBL" id="FN649742">
    <property type="protein sequence ID" value="CBN77199.1"/>
    <property type="molecule type" value="Genomic_DNA"/>
</dbReference>
<sequence>MRSPSGSSAFHRIYQWLLLRTQPGSAMGEPYLSPPDDVGASASRRGPQETETGAFLLRIGKLSVAGTIGGLAECMAAYPLDTVKTRMQTSEAASSGGAFRCFSTAIREDGALALYRGMSSRVVASMLAASVLFGANGTLKEVFGADSSQPLSGRFMLAAMGTGVLEAIAYCPLELVKTRMQVLRGSPAGVTVWTTGAQIYRHHGIFKGSYKGFSSMLLKEGLGNTVYFGSYELCKQALGGRSTGGAVGSGGGGAPGDERQQQHQEQAGIGPIVAAGGCAGVLYTVATHPIDTVKSLVQTDSIKAPRYRGFLDGWRQALAQGRRRHGVGRGDGAGAVGGVKAFLGLYRGLSPAIARAFLGNSALFVTYESVLDVLGR</sequence>
<evidence type="ECO:0000256" key="4">
    <source>
        <dbReference type="ARBA" id="ARBA00022692"/>
    </source>
</evidence>
<evidence type="ECO:0000256" key="2">
    <source>
        <dbReference type="ARBA" id="ARBA00006375"/>
    </source>
</evidence>
<evidence type="ECO:0000313" key="13">
    <source>
        <dbReference type="Proteomes" id="UP000002630"/>
    </source>
</evidence>
<evidence type="ECO:0000256" key="11">
    <source>
        <dbReference type="SAM" id="MobiDB-lite"/>
    </source>
</evidence>
<keyword evidence="8 9" id="KW-0472">Membrane</keyword>
<keyword evidence="3 10" id="KW-0813">Transport</keyword>
<dbReference type="GO" id="GO:0022857">
    <property type="term" value="F:transmembrane transporter activity"/>
    <property type="evidence" value="ECO:0007669"/>
    <property type="project" value="TreeGrafter"/>
</dbReference>
<gene>
    <name evidence="12" type="ORF">Esi_0038_0068</name>
</gene>
<protein>
    <submittedName>
        <fullName evidence="12">Uncharacterized protein</fullName>
    </submittedName>
</protein>
<dbReference type="InterPro" id="IPR018108">
    <property type="entry name" value="MCP_transmembrane"/>
</dbReference>
<evidence type="ECO:0000256" key="6">
    <source>
        <dbReference type="ARBA" id="ARBA00022989"/>
    </source>
</evidence>
<dbReference type="Pfam" id="PF00153">
    <property type="entry name" value="Mito_carr"/>
    <property type="match status" value="3"/>
</dbReference>